<sequence>MGAAFVRLCSRQGHRILVHPATRHEVVKGSNSPRTGQRIAELAKFEMVEASPISDALRASAGDSPVGTNDYIDLLFLASLASNAAHYLVSDDVGLRRRARRAGLHERVLRLADAAEILSDLEPDPPQLPPRVEVVKAYALDTSQQLFASIRADYDEFDDWFGRVQSDSDNRKCFVIKDHTDRYLAIAIVKDVEEGKDAPKSPDPISKISTFKVDPAHAGYRYGELLLKAVMRHQVRIGTGSTFVEVLPSVQHLPGFLKTFGFYEYSEKTKRGESIFLKEYLPSNADLEPLDFHVLYGPPAVSPRADIFVVPIRPQWHSQLFPDIEMSNEPGLFPEAELTRPWGNALRKAYLCNASTNLIEPGAALLFYQSGGRQRIEAVGVVEDMFRTKDAEQIICATAGRTVYSTAAIKELAEHRSGILAILFRHDRTLEPGWSRPELESQRVFSRPPQSISIVKGAGAQWVHSQLQTERR</sequence>
<dbReference type="Proteomes" id="UP000179441">
    <property type="component" value="Unassembled WGS sequence"/>
</dbReference>
<reference evidence="2 3" key="1">
    <citation type="submission" date="2016-10" db="EMBL/GenBank/DDBJ databases">
        <title>Evaluation of Human, Veterinary and Environmental Mycobacterium chelonae Isolates by Core Genome Phylogenomic Analysis, Targeted Gene Comparison, and Anti-microbial Susceptibility Patterns: A Tale of Mistaken Identities.</title>
        <authorList>
            <person name="Fogelson S.B."/>
            <person name="Camus A.C."/>
            <person name="Lorenz W."/>
            <person name="Vasireddy R."/>
            <person name="Vasireddy S."/>
            <person name="Smith T."/>
            <person name="Brown-Elliott B.A."/>
            <person name="Wallace R.J.Jr."/>
            <person name="Hasan N.A."/>
            <person name="Reischl U."/>
            <person name="Sanchez S."/>
        </authorList>
    </citation>
    <scope>NUCLEOTIDE SEQUENCE [LARGE SCALE GENOMIC DNA]</scope>
    <source>
        <strain evidence="2 3">15518</strain>
    </source>
</reference>
<dbReference type="Gene3D" id="3.40.630.30">
    <property type="match status" value="1"/>
</dbReference>
<dbReference type="InterPro" id="IPR016181">
    <property type="entry name" value="Acyl_CoA_acyltransferase"/>
</dbReference>
<comment type="caution">
    <text evidence="2">The sequence shown here is derived from an EMBL/GenBank/DDBJ whole genome shotgun (WGS) entry which is preliminary data.</text>
</comment>
<accession>A0A1S1MBF5</accession>
<evidence type="ECO:0000313" key="3">
    <source>
        <dbReference type="Proteomes" id="UP000179441"/>
    </source>
</evidence>
<feature type="domain" description="N-acetyltransferase" evidence="1">
    <location>
        <begin position="133"/>
        <end position="282"/>
    </location>
</feature>
<proteinExistence type="predicted"/>
<dbReference type="AlphaFoldDB" id="A0A1S1MBF5"/>
<dbReference type="SUPFAM" id="SSF55729">
    <property type="entry name" value="Acyl-CoA N-acyltransferases (Nat)"/>
    <property type="match status" value="1"/>
</dbReference>
<dbReference type="GO" id="GO:0016747">
    <property type="term" value="F:acyltransferase activity, transferring groups other than amino-acyl groups"/>
    <property type="evidence" value="ECO:0007669"/>
    <property type="project" value="InterPro"/>
</dbReference>
<dbReference type="PROSITE" id="PS51186">
    <property type="entry name" value="GNAT"/>
    <property type="match status" value="1"/>
</dbReference>
<protein>
    <recommendedName>
        <fullName evidence="1">N-acetyltransferase domain-containing protein</fullName>
    </recommendedName>
</protein>
<gene>
    <name evidence="2" type="ORF">BKG84_10985</name>
</gene>
<dbReference type="InterPro" id="IPR000182">
    <property type="entry name" value="GNAT_dom"/>
</dbReference>
<dbReference type="EMBL" id="MLIS01000001">
    <property type="protein sequence ID" value="OHU80662.1"/>
    <property type="molecule type" value="Genomic_DNA"/>
</dbReference>
<evidence type="ECO:0000313" key="2">
    <source>
        <dbReference type="EMBL" id="OHU80662.1"/>
    </source>
</evidence>
<evidence type="ECO:0000259" key="1">
    <source>
        <dbReference type="PROSITE" id="PS51186"/>
    </source>
</evidence>
<name>A0A1S1MBF5_MYCCH</name>
<organism evidence="2 3">
    <name type="scientific">Mycobacteroides chelonae</name>
    <name type="common">Mycobacterium chelonae</name>
    <dbReference type="NCBI Taxonomy" id="1774"/>
    <lineage>
        <taxon>Bacteria</taxon>
        <taxon>Bacillati</taxon>
        <taxon>Actinomycetota</taxon>
        <taxon>Actinomycetes</taxon>
        <taxon>Mycobacteriales</taxon>
        <taxon>Mycobacteriaceae</taxon>
        <taxon>Mycobacteroides</taxon>
    </lineage>
</organism>
<keyword evidence="3" id="KW-1185">Reference proteome</keyword>